<dbReference type="GO" id="GO:0005886">
    <property type="term" value="C:plasma membrane"/>
    <property type="evidence" value="ECO:0007669"/>
    <property type="project" value="UniProtKB-SubCell"/>
</dbReference>
<dbReference type="Pfam" id="PF01040">
    <property type="entry name" value="UbiA"/>
    <property type="match status" value="1"/>
</dbReference>
<feature type="transmembrane region" description="Helical" evidence="14">
    <location>
        <begin position="50"/>
        <end position="71"/>
    </location>
</feature>
<dbReference type="Proteomes" id="UP000004931">
    <property type="component" value="Unassembled WGS sequence"/>
</dbReference>
<dbReference type="InterPro" id="IPR000537">
    <property type="entry name" value="UbiA_prenyltransferase"/>
</dbReference>
<reference evidence="15 16" key="1">
    <citation type="journal article" date="2010" name="J. Bacteriol.">
        <title>Genome sequence of the oligotrophic marine Gammaproteobacterium HTCC2143, isolated from the Oregon Coast.</title>
        <authorList>
            <person name="Oh H.M."/>
            <person name="Kang I."/>
            <person name="Ferriera S."/>
            <person name="Giovannoni S.J."/>
            <person name="Cho J.C."/>
        </authorList>
    </citation>
    <scope>NUCLEOTIDE SEQUENCE [LARGE SCALE GENOMIC DNA]</scope>
    <source>
        <strain evidence="15 16">HTCC2143</strain>
    </source>
</reference>
<comment type="caution">
    <text evidence="15">The sequence shown here is derived from an EMBL/GenBank/DDBJ whole genome shotgun (WGS) entry which is preliminary data.</text>
</comment>
<dbReference type="InterPro" id="IPR044878">
    <property type="entry name" value="UbiA_sf"/>
</dbReference>
<feature type="transmembrane region" description="Helical" evidence="14">
    <location>
        <begin position="97"/>
        <end position="115"/>
    </location>
</feature>
<keyword evidence="6 14" id="KW-0812">Transmembrane</keyword>
<gene>
    <name evidence="14" type="primary">cyoE</name>
    <name evidence="15" type="ORF">GP2143_03898</name>
</gene>
<evidence type="ECO:0000256" key="4">
    <source>
        <dbReference type="ARBA" id="ARBA00022475"/>
    </source>
</evidence>
<evidence type="ECO:0000256" key="10">
    <source>
        <dbReference type="ARBA" id="ARBA00030253"/>
    </source>
</evidence>
<keyword evidence="5 14" id="KW-0808">Transferase</keyword>
<evidence type="ECO:0000256" key="7">
    <source>
        <dbReference type="ARBA" id="ARBA00022989"/>
    </source>
</evidence>
<proteinExistence type="inferred from homology"/>
<dbReference type="GO" id="GO:0048034">
    <property type="term" value="P:heme O biosynthetic process"/>
    <property type="evidence" value="ECO:0007669"/>
    <property type="project" value="UniProtKB-UniRule"/>
</dbReference>
<dbReference type="OrthoDB" id="9814417at2"/>
<evidence type="ECO:0000256" key="6">
    <source>
        <dbReference type="ARBA" id="ARBA00022692"/>
    </source>
</evidence>
<comment type="catalytic activity">
    <reaction evidence="13 14">
        <text>heme b + (2E,6E)-farnesyl diphosphate + H2O = Fe(II)-heme o + diphosphate</text>
        <dbReference type="Rhea" id="RHEA:28070"/>
        <dbReference type="ChEBI" id="CHEBI:15377"/>
        <dbReference type="ChEBI" id="CHEBI:33019"/>
        <dbReference type="ChEBI" id="CHEBI:60344"/>
        <dbReference type="ChEBI" id="CHEBI:60530"/>
        <dbReference type="ChEBI" id="CHEBI:175763"/>
        <dbReference type="EC" id="2.5.1.141"/>
    </reaction>
</comment>
<feature type="transmembrane region" description="Helical" evidence="14">
    <location>
        <begin position="214"/>
        <end position="236"/>
    </location>
</feature>
<feature type="transmembrane region" description="Helical" evidence="14">
    <location>
        <begin position="173"/>
        <end position="193"/>
    </location>
</feature>
<feature type="transmembrane region" description="Helical" evidence="14">
    <location>
        <begin position="242"/>
        <end position="260"/>
    </location>
</feature>
<evidence type="ECO:0000256" key="11">
    <source>
        <dbReference type="ARBA" id="ARBA00040810"/>
    </source>
</evidence>
<dbReference type="PANTHER" id="PTHR43448">
    <property type="entry name" value="PROTOHEME IX FARNESYLTRANSFERASE, MITOCHONDRIAL"/>
    <property type="match status" value="1"/>
</dbReference>
<dbReference type="GO" id="GO:0008495">
    <property type="term" value="F:protoheme IX farnesyltransferase activity"/>
    <property type="evidence" value="ECO:0007669"/>
    <property type="project" value="UniProtKB-UniRule"/>
</dbReference>
<evidence type="ECO:0000256" key="5">
    <source>
        <dbReference type="ARBA" id="ARBA00022679"/>
    </source>
</evidence>
<comment type="pathway">
    <text evidence="2 14">Porphyrin-containing compound metabolism; heme O biosynthesis; heme O from protoheme: step 1/1.</text>
</comment>
<keyword evidence="8 14" id="KW-0350">Heme biosynthesis</keyword>
<organism evidence="15 16">
    <name type="scientific">marine gamma proteobacterium HTCC2143</name>
    <dbReference type="NCBI Taxonomy" id="247633"/>
    <lineage>
        <taxon>Bacteria</taxon>
        <taxon>Pseudomonadati</taxon>
        <taxon>Pseudomonadota</taxon>
        <taxon>Gammaproteobacteria</taxon>
        <taxon>Cellvibrionales</taxon>
        <taxon>Spongiibacteraceae</taxon>
        <taxon>BD1-7 clade</taxon>
    </lineage>
</organism>
<comment type="miscellaneous">
    <text evidence="14">Carbon 2 of the heme B porphyrin ring is defined according to the Fischer nomenclature.</text>
</comment>
<dbReference type="HAMAP" id="MF_00154">
    <property type="entry name" value="CyoE_CtaB"/>
    <property type="match status" value="1"/>
</dbReference>
<keyword evidence="9 14" id="KW-0472">Membrane</keyword>
<accession>A0YDD1</accession>
<evidence type="ECO:0000256" key="8">
    <source>
        <dbReference type="ARBA" id="ARBA00023133"/>
    </source>
</evidence>
<dbReference type="NCBIfam" id="TIGR01473">
    <property type="entry name" value="cyoE_ctaB"/>
    <property type="match status" value="1"/>
</dbReference>
<keyword evidence="7 14" id="KW-1133">Transmembrane helix</keyword>
<evidence type="ECO:0000256" key="3">
    <source>
        <dbReference type="ARBA" id="ARBA00012292"/>
    </source>
</evidence>
<keyword evidence="16" id="KW-1185">Reference proteome</keyword>
<keyword evidence="4 14" id="KW-1003">Cell membrane</keyword>
<dbReference type="UniPathway" id="UPA00834">
    <property type="reaction ID" value="UER00712"/>
</dbReference>
<dbReference type="eggNOG" id="COG0109">
    <property type="taxonomic scope" value="Bacteria"/>
</dbReference>
<dbReference type="STRING" id="247633.GP2143_03898"/>
<dbReference type="AlphaFoldDB" id="A0YDD1"/>
<dbReference type="InterPro" id="IPR006369">
    <property type="entry name" value="Protohaem_IX_farnesylTrfase"/>
</dbReference>
<comment type="similarity">
    <text evidence="14">Belongs to the UbiA prenyltransferase family. Protoheme IX farnesyltransferase subfamily.</text>
</comment>
<evidence type="ECO:0000256" key="1">
    <source>
        <dbReference type="ARBA" id="ARBA00004651"/>
    </source>
</evidence>
<evidence type="ECO:0000256" key="12">
    <source>
        <dbReference type="ARBA" id="ARBA00042475"/>
    </source>
</evidence>
<dbReference type="EMBL" id="AAVT01000004">
    <property type="protein sequence ID" value="EAW31234.1"/>
    <property type="molecule type" value="Genomic_DNA"/>
</dbReference>
<feature type="transmembrane region" description="Helical" evidence="14">
    <location>
        <begin position="121"/>
        <end position="139"/>
    </location>
</feature>
<evidence type="ECO:0000256" key="9">
    <source>
        <dbReference type="ARBA" id="ARBA00023136"/>
    </source>
</evidence>
<dbReference type="PANTHER" id="PTHR43448:SF7">
    <property type="entry name" value="4-HYDROXYBENZOATE SOLANESYLTRANSFERASE"/>
    <property type="match status" value="1"/>
</dbReference>
<evidence type="ECO:0000256" key="13">
    <source>
        <dbReference type="ARBA" id="ARBA00047690"/>
    </source>
</evidence>
<comment type="function">
    <text evidence="14">Converts heme B (protoheme IX) to heme O by substitution of the vinyl group on carbon 2 of heme B porphyrin ring with a hydroxyethyl farnesyl side group.</text>
</comment>
<evidence type="ECO:0000313" key="15">
    <source>
        <dbReference type="EMBL" id="EAW31234.1"/>
    </source>
</evidence>
<dbReference type="Gene3D" id="1.10.357.140">
    <property type="entry name" value="UbiA prenyltransferase"/>
    <property type="match status" value="1"/>
</dbReference>
<sequence length="300" mass="32851">MSSTISALDSTANWRDYLELCKPKVVFLLLITAVVGMQLASPYWVPISTVIIATIGIGFAAASAAVINHVVDAKIDAKMHRTKNRPVVQGNMNNNQALLFSAVLGISSMFILVVFVNTLTAILSLVGLIGYAVIYTIFLKHATPQNIVIGGLAGALPPLIGWAAVTNTISHEGILLVLIIFVWTPPHFWALAIDRIDDYKKAQVPMLPVTHGIAFTKTCIFAYSLALWIVSLAPFFVGMSGFLYLISASILGGWFSYYAWALKYRPSKGIAIKTFMVSVKYLFYLFSALLADHYLAMLIR</sequence>
<evidence type="ECO:0000256" key="2">
    <source>
        <dbReference type="ARBA" id="ARBA00004919"/>
    </source>
</evidence>
<dbReference type="EC" id="2.5.1.141" evidence="3 14"/>
<dbReference type="NCBIfam" id="NF003349">
    <property type="entry name" value="PRK04375.1-2"/>
    <property type="match status" value="1"/>
</dbReference>
<dbReference type="InterPro" id="IPR030470">
    <property type="entry name" value="UbiA_prenylTrfase_CS"/>
</dbReference>
<feature type="transmembrane region" description="Helical" evidence="14">
    <location>
        <begin position="146"/>
        <end position="167"/>
    </location>
</feature>
<evidence type="ECO:0000313" key="16">
    <source>
        <dbReference type="Proteomes" id="UP000004931"/>
    </source>
</evidence>
<dbReference type="PROSITE" id="PS00943">
    <property type="entry name" value="UBIA"/>
    <property type="match status" value="1"/>
</dbReference>
<comment type="subcellular location">
    <subcellularLocation>
        <location evidence="1 14">Cell membrane</location>
        <topology evidence="1 14">Multi-pass membrane protein</topology>
    </subcellularLocation>
</comment>
<dbReference type="FunFam" id="1.10.357.140:FF:000001">
    <property type="entry name" value="Protoheme IX farnesyltransferase"/>
    <property type="match status" value="1"/>
</dbReference>
<name>A0YDD1_9GAMM</name>
<protein>
    <recommendedName>
        <fullName evidence="11 14">Protoheme IX farnesyltransferase</fullName>
        <ecNumber evidence="3 14">2.5.1.141</ecNumber>
    </recommendedName>
    <alternativeName>
        <fullName evidence="12 14">Heme B farnesyltransferase</fullName>
    </alternativeName>
    <alternativeName>
        <fullName evidence="10 14">Heme O synthase</fullName>
    </alternativeName>
</protein>
<evidence type="ECO:0000256" key="14">
    <source>
        <dbReference type="HAMAP-Rule" id="MF_00154"/>
    </source>
</evidence>
<feature type="transmembrane region" description="Helical" evidence="14">
    <location>
        <begin position="25"/>
        <end position="44"/>
    </location>
</feature>
<dbReference type="CDD" id="cd13957">
    <property type="entry name" value="PT_UbiA_Cox10"/>
    <property type="match status" value="1"/>
</dbReference>